<reference evidence="1" key="3">
    <citation type="journal article" date="2017" name="Nature">
        <title>Genome sequence of the progenitor of the wheat D genome Aegilops tauschii.</title>
        <authorList>
            <person name="Luo M.C."/>
            <person name="Gu Y.Q."/>
            <person name="Puiu D."/>
            <person name="Wang H."/>
            <person name="Twardziok S.O."/>
            <person name="Deal K.R."/>
            <person name="Huo N."/>
            <person name="Zhu T."/>
            <person name="Wang L."/>
            <person name="Wang Y."/>
            <person name="McGuire P.E."/>
            <person name="Liu S."/>
            <person name="Long H."/>
            <person name="Ramasamy R.K."/>
            <person name="Rodriguez J.C."/>
            <person name="Van S.L."/>
            <person name="Yuan L."/>
            <person name="Wang Z."/>
            <person name="Xia Z."/>
            <person name="Xiao L."/>
            <person name="Anderson O.D."/>
            <person name="Ouyang S."/>
            <person name="Liang Y."/>
            <person name="Zimin A.V."/>
            <person name="Pertea G."/>
            <person name="Qi P."/>
            <person name="Bennetzen J.L."/>
            <person name="Dai X."/>
            <person name="Dawson M.W."/>
            <person name="Muller H.G."/>
            <person name="Kugler K."/>
            <person name="Rivarola-Duarte L."/>
            <person name="Spannagl M."/>
            <person name="Mayer K.F.X."/>
            <person name="Lu F.H."/>
            <person name="Bevan M.W."/>
            <person name="Leroy P."/>
            <person name="Li P."/>
            <person name="You F.M."/>
            <person name="Sun Q."/>
            <person name="Liu Z."/>
            <person name="Lyons E."/>
            <person name="Wicker T."/>
            <person name="Salzberg S.L."/>
            <person name="Devos K.M."/>
            <person name="Dvorak J."/>
        </authorList>
    </citation>
    <scope>NUCLEOTIDE SEQUENCE [LARGE SCALE GENOMIC DNA]</scope>
    <source>
        <strain evidence="1">cv. AL8/78</strain>
    </source>
</reference>
<proteinExistence type="predicted"/>
<dbReference type="EnsemblPlants" id="AET7Gv20822000.1">
    <property type="protein sequence ID" value="AET7Gv20822000.1"/>
    <property type="gene ID" value="AET7Gv20822000"/>
</dbReference>
<reference evidence="2" key="2">
    <citation type="journal article" date="2017" name="Nat. Plants">
        <title>The Aegilops tauschii genome reveals multiple impacts of transposons.</title>
        <authorList>
            <person name="Zhao G."/>
            <person name="Zou C."/>
            <person name="Li K."/>
            <person name="Wang K."/>
            <person name="Li T."/>
            <person name="Gao L."/>
            <person name="Zhang X."/>
            <person name="Wang H."/>
            <person name="Yang Z."/>
            <person name="Liu X."/>
            <person name="Jiang W."/>
            <person name="Mao L."/>
            <person name="Kong X."/>
            <person name="Jiao Y."/>
            <person name="Jia J."/>
        </authorList>
    </citation>
    <scope>NUCLEOTIDE SEQUENCE [LARGE SCALE GENOMIC DNA]</scope>
    <source>
        <strain evidence="2">cv. AL8/78</strain>
    </source>
</reference>
<dbReference type="Gramene" id="AET7Gv20822000.1">
    <property type="protein sequence ID" value="AET7Gv20822000.1"/>
    <property type="gene ID" value="AET7Gv20822000"/>
</dbReference>
<dbReference type="AlphaFoldDB" id="A0A453S5R9"/>
<dbReference type="Proteomes" id="UP000015105">
    <property type="component" value="Chromosome 7D"/>
</dbReference>
<accession>A0A453S5R9</accession>
<protein>
    <submittedName>
        <fullName evidence="1">Uncharacterized protein</fullName>
    </submittedName>
</protein>
<name>A0A453S5R9_AEGTS</name>
<keyword evidence="2" id="KW-1185">Reference proteome</keyword>
<reference evidence="1" key="4">
    <citation type="submission" date="2019-03" db="UniProtKB">
        <authorList>
            <consortium name="EnsemblPlants"/>
        </authorList>
    </citation>
    <scope>IDENTIFICATION</scope>
</reference>
<evidence type="ECO:0000313" key="2">
    <source>
        <dbReference type="Proteomes" id="UP000015105"/>
    </source>
</evidence>
<dbReference type="STRING" id="200361.A0A453S5R9"/>
<sequence length="87" mass="9761">TMVTEKVGSAELTFFTVKTPAYAQKDDVLTYGRQLKSFLDACPNTFSGLARFKARKFEDKVYQRASLKFSVYTICPCSGTLGFSIRL</sequence>
<evidence type="ECO:0000313" key="1">
    <source>
        <dbReference type="EnsemblPlants" id="AET7Gv20822000.1"/>
    </source>
</evidence>
<reference evidence="1" key="5">
    <citation type="journal article" date="2021" name="G3 (Bethesda)">
        <title>Aegilops tauschii genome assembly Aet v5.0 features greater sequence contiguity and improved annotation.</title>
        <authorList>
            <person name="Wang L."/>
            <person name="Zhu T."/>
            <person name="Rodriguez J.C."/>
            <person name="Deal K.R."/>
            <person name="Dubcovsky J."/>
            <person name="McGuire P.E."/>
            <person name="Lux T."/>
            <person name="Spannagl M."/>
            <person name="Mayer K.F.X."/>
            <person name="Baldrich P."/>
            <person name="Meyers B.C."/>
            <person name="Huo N."/>
            <person name="Gu Y.Q."/>
            <person name="Zhou H."/>
            <person name="Devos K.M."/>
            <person name="Bennetzen J.L."/>
            <person name="Unver T."/>
            <person name="Budak H."/>
            <person name="Gulick P.J."/>
            <person name="Galiba G."/>
            <person name="Kalapos B."/>
            <person name="Nelson D.R."/>
            <person name="Li P."/>
            <person name="You F.M."/>
            <person name="Luo M.C."/>
            <person name="Dvorak J."/>
        </authorList>
    </citation>
    <scope>NUCLEOTIDE SEQUENCE [LARGE SCALE GENOMIC DNA]</scope>
    <source>
        <strain evidence="1">cv. AL8/78</strain>
    </source>
</reference>
<organism evidence="1 2">
    <name type="scientific">Aegilops tauschii subsp. strangulata</name>
    <name type="common">Goatgrass</name>
    <dbReference type="NCBI Taxonomy" id="200361"/>
    <lineage>
        <taxon>Eukaryota</taxon>
        <taxon>Viridiplantae</taxon>
        <taxon>Streptophyta</taxon>
        <taxon>Embryophyta</taxon>
        <taxon>Tracheophyta</taxon>
        <taxon>Spermatophyta</taxon>
        <taxon>Magnoliopsida</taxon>
        <taxon>Liliopsida</taxon>
        <taxon>Poales</taxon>
        <taxon>Poaceae</taxon>
        <taxon>BOP clade</taxon>
        <taxon>Pooideae</taxon>
        <taxon>Triticodae</taxon>
        <taxon>Triticeae</taxon>
        <taxon>Triticinae</taxon>
        <taxon>Aegilops</taxon>
    </lineage>
</organism>
<reference evidence="2" key="1">
    <citation type="journal article" date="2014" name="Science">
        <title>Ancient hybridizations among the ancestral genomes of bread wheat.</title>
        <authorList>
            <consortium name="International Wheat Genome Sequencing Consortium,"/>
            <person name="Marcussen T."/>
            <person name="Sandve S.R."/>
            <person name="Heier L."/>
            <person name="Spannagl M."/>
            <person name="Pfeifer M."/>
            <person name="Jakobsen K.S."/>
            <person name="Wulff B.B."/>
            <person name="Steuernagel B."/>
            <person name="Mayer K.F."/>
            <person name="Olsen O.A."/>
        </authorList>
    </citation>
    <scope>NUCLEOTIDE SEQUENCE [LARGE SCALE GENOMIC DNA]</scope>
    <source>
        <strain evidence="2">cv. AL8/78</strain>
    </source>
</reference>